<keyword evidence="6" id="KW-1185">Reference proteome</keyword>
<dbReference type="EMBL" id="FAOZ01000062">
    <property type="protein sequence ID" value="CUU61200.1"/>
    <property type="molecule type" value="Genomic_DNA"/>
</dbReference>
<evidence type="ECO:0000256" key="3">
    <source>
        <dbReference type="SAM" id="SignalP"/>
    </source>
</evidence>
<evidence type="ECO:0000313" key="6">
    <source>
        <dbReference type="Proteomes" id="UP000198802"/>
    </source>
</evidence>
<dbReference type="GO" id="GO:0006801">
    <property type="term" value="P:superoxide metabolic process"/>
    <property type="evidence" value="ECO:0007669"/>
    <property type="project" value="InterPro"/>
</dbReference>
<feature type="domain" description="Superoxide dismutase copper/zinc binding" evidence="4">
    <location>
        <begin position="77"/>
        <end position="219"/>
    </location>
</feature>
<comment type="similarity">
    <text evidence="1">Belongs to the Cu-Zn superoxide dismutase family.</text>
</comment>
<dbReference type="GO" id="GO:0005507">
    <property type="term" value="F:copper ion binding"/>
    <property type="evidence" value="ECO:0007669"/>
    <property type="project" value="InterPro"/>
</dbReference>
<protein>
    <submittedName>
        <fullName evidence="5">Superoxide dismutase, Cu-Zn family</fullName>
    </submittedName>
</protein>
<feature type="chain" id="PRO_5038470116" evidence="3">
    <location>
        <begin position="29"/>
        <end position="223"/>
    </location>
</feature>
<dbReference type="RefSeq" id="WP_091287272.1">
    <property type="nucleotide sequence ID" value="NZ_FAOZ01000062.1"/>
</dbReference>
<dbReference type="InterPro" id="IPR024134">
    <property type="entry name" value="SOD_Cu/Zn_/chaperone"/>
</dbReference>
<gene>
    <name evidence="5" type="ORF">Ga0074812_16210</name>
</gene>
<dbReference type="PROSITE" id="PS51257">
    <property type="entry name" value="PROKAR_LIPOPROTEIN"/>
    <property type="match status" value="1"/>
</dbReference>
<dbReference type="SUPFAM" id="SSF49329">
    <property type="entry name" value="Cu,Zn superoxide dismutase-like"/>
    <property type="match status" value="1"/>
</dbReference>
<dbReference type="PANTHER" id="PTHR10003">
    <property type="entry name" value="SUPEROXIDE DISMUTASE CU-ZN -RELATED"/>
    <property type="match status" value="1"/>
</dbReference>
<dbReference type="InterPro" id="IPR001424">
    <property type="entry name" value="SOD_Cu_Zn_dom"/>
</dbReference>
<feature type="signal peptide" evidence="3">
    <location>
        <begin position="1"/>
        <end position="28"/>
    </location>
</feature>
<accession>A0A0S4QZY5</accession>
<dbReference type="AlphaFoldDB" id="A0A0S4QZY5"/>
<dbReference type="CDD" id="cd00305">
    <property type="entry name" value="Cu-Zn_Superoxide_Dismutase"/>
    <property type="match status" value="1"/>
</dbReference>
<proteinExistence type="inferred from homology"/>
<dbReference type="InterPro" id="IPR036423">
    <property type="entry name" value="SOD-like_Cu/Zn_dom_sf"/>
</dbReference>
<dbReference type="Pfam" id="PF00080">
    <property type="entry name" value="Sod_Cu"/>
    <property type="match status" value="1"/>
</dbReference>
<evidence type="ECO:0000313" key="5">
    <source>
        <dbReference type="EMBL" id="CUU61200.1"/>
    </source>
</evidence>
<reference evidence="6" key="1">
    <citation type="submission" date="2015-11" db="EMBL/GenBank/DDBJ databases">
        <authorList>
            <person name="Varghese N."/>
        </authorList>
    </citation>
    <scope>NUCLEOTIDE SEQUENCE [LARGE SCALE GENOMIC DNA]</scope>
    <source>
        <strain evidence="6">DSM 45899</strain>
    </source>
</reference>
<evidence type="ECO:0000256" key="2">
    <source>
        <dbReference type="SAM" id="MobiDB-lite"/>
    </source>
</evidence>
<sequence length="223" mass="22292">MPRLPTRTALTAALAAAGLTLVVSGCGAEDNQAAAATSTASATPTPAASGSAQATRGGAAAGSVDVVLYNVTGADVGTVTLTPVDGAVRVEGRFHGLTPGGYHGFHIHQKPVCEPKAADGAFSTAGPHFNPGGTHHGEHAGDLPPLLVDKDGSAEILTQSDRFTLDDLRRGGVALIVHAQPDNLAHIPDRYQASGAPSPGPDEKTNATGDAGDRIACGVLAKS</sequence>
<evidence type="ECO:0000259" key="4">
    <source>
        <dbReference type="Pfam" id="PF00080"/>
    </source>
</evidence>
<feature type="region of interest" description="Disordered" evidence="2">
    <location>
        <begin position="190"/>
        <end position="213"/>
    </location>
</feature>
<evidence type="ECO:0000256" key="1">
    <source>
        <dbReference type="ARBA" id="ARBA00010457"/>
    </source>
</evidence>
<dbReference type="Gene3D" id="2.60.40.200">
    <property type="entry name" value="Superoxide dismutase, copper/zinc binding domain"/>
    <property type="match status" value="1"/>
</dbReference>
<keyword evidence="3" id="KW-0732">Signal</keyword>
<dbReference type="Proteomes" id="UP000198802">
    <property type="component" value="Unassembled WGS sequence"/>
</dbReference>
<name>A0A0S4QZY5_9ACTN</name>
<organism evidence="5 6">
    <name type="scientific">Parafrankia irregularis</name>
    <dbReference type="NCBI Taxonomy" id="795642"/>
    <lineage>
        <taxon>Bacteria</taxon>
        <taxon>Bacillati</taxon>
        <taxon>Actinomycetota</taxon>
        <taxon>Actinomycetes</taxon>
        <taxon>Frankiales</taxon>
        <taxon>Frankiaceae</taxon>
        <taxon>Parafrankia</taxon>
    </lineage>
</organism>